<gene>
    <name evidence="1" type="ORF">NPE20_10520</name>
</gene>
<protein>
    <recommendedName>
        <fullName evidence="3">Outer membrane protein beta-barrel domain-containing protein</fullName>
    </recommendedName>
</protein>
<proteinExistence type="predicted"/>
<reference evidence="1 2" key="1">
    <citation type="submission" date="2022-07" db="EMBL/GenBank/DDBJ databases">
        <title>Mucilaginibacter sp. JC4.</title>
        <authorList>
            <person name="Le V."/>
            <person name="Ko S.-R."/>
            <person name="Ahn C.-Y."/>
            <person name="Oh H.-M."/>
        </authorList>
    </citation>
    <scope>NUCLEOTIDE SEQUENCE [LARGE SCALE GENOMIC DNA]</scope>
    <source>
        <strain evidence="1 2">JC4</strain>
    </source>
</reference>
<evidence type="ECO:0000313" key="2">
    <source>
        <dbReference type="Proteomes" id="UP001204376"/>
    </source>
</evidence>
<dbReference type="Proteomes" id="UP001204376">
    <property type="component" value="Unassembled WGS sequence"/>
</dbReference>
<sequence length="198" mass="22329">MRNLSNLISKDAGGVFFKLLLCFLFLNVATPARAQLEVYGKFRAGGAFEPVIDYNGTKLINDKFSIIYFGLIRKTWGQALISLSYSPTKKISVSAGMGIEHASNSPRYTASFFTRSDRTTFLLLGELGSGNSNYLYKMNLFHQYTDQFTFGATAWRYHGLGPNFRWLVPKLQTTLWAMPAYDIDARYGRLMLGVSLKI</sequence>
<comment type="caution">
    <text evidence="1">The sequence shown here is derived from an EMBL/GenBank/DDBJ whole genome shotgun (WGS) entry which is preliminary data.</text>
</comment>
<dbReference type="EMBL" id="JANHOH010000001">
    <property type="protein sequence ID" value="MCQ6958396.1"/>
    <property type="molecule type" value="Genomic_DNA"/>
</dbReference>
<accession>A0ABT1T1B0</accession>
<evidence type="ECO:0000313" key="1">
    <source>
        <dbReference type="EMBL" id="MCQ6958396.1"/>
    </source>
</evidence>
<keyword evidence="2" id="KW-1185">Reference proteome</keyword>
<dbReference type="RefSeq" id="WP_256538570.1">
    <property type="nucleotide sequence ID" value="NZ_JANHOH010000001.1"/>
</dbReference>
<evidence type="ECO:0008006" key="3">
    <source>
        <dbReference type="Google" id="ProtNLM"/>
    </source>
</evidence>
<organism evidence="1 2">
    <name type="scientific">Mucilaginibacter aquariorum</name>
    <dbReference type="NCBI Taxonomy" id="2967225"/>
    <lineage>
        <taxon>Bacteria</taxon>
        <taxon>Pseudomonadati</taxon>
        <taxon>Bacteroidota</taxon>
        <taxon>Sphingobacteriia</taxon>
        <taxon>Sphingobacteriales</taxon>
        <taxon>Sphingobacteriaceae</taxon>
        <taxon>Mucilaginibacter</taxon>
    </lineage>
</organism>
<name>A0ABT1T1B0_9SPHI</name>